<feature type="transmembrane region" description="Helical" evidence="6">
    <location>
        <begin position="349"/>
        <end position="374"/>
    </location>
</feature>
<evidence type="ECO:0000256" key="4">
    <source>
        <dbReference type="ARBA" id="ARBA00023136"/>
    </source>
</evidence>
<feature type="transmembrane region" description="Helical" evidence="6">
    <location>
        <begin position="95"/>
        <end position="114"/>
    </location>
</feature>
<dbReference type="GO" id="GO:0016020">
    <property type="term" value="C:membrane"/>
    <property type="evidence" value="ECO:0007669"/>
    <property type="project" value="UniProtKB-SubCell"/>
</dbReference>
<evidence type="ECO:0000259" key="7">
    <source>
        <dbReference type="Pfam" id="PF00324"/>
    </source>
</evidence>
<feature type="transmembrane region" description="Helical" evidence="6">
    <location>
        <begin position="162"/>
        <end position="179"/>
    </location>
</feature>
<feature type="transmembrane region" description="Helical" evidence="6">
    <location>
        <begin position="418"/>
        <end position="437"/>
    </location>
</feature>
<evidence type="ECO:0000256" key="6">
    <source>
        <dbReference type="SAM" id="Phobius"/>
    </source>
</evidence>
<feature type="transmembrane region" description="Helical" evidence="6">
    <location>
        <begin position="259"/>
        <end position="281"/>
    </location>
</feature>
<dbReference type="AlphaFoldDB" id="A0AAE9DNL7"/>
<dbReference type="SUPFAM" id="SSF103473">
    <property type="entry name" value="MFS general substrate transporter"/>
    <property type="match status" value="1"/>
</dbReference>
<dbReference type="InterPro" id="IPR004841">
    <property type="entry name" value="AA-permease/SLC12A_dom"/>
</dbReference>
<dbReference type="Gene3D" id="1.20.1740.10">
    <property type="entry name" value="Amino acid/polyamine transporter I"/>
    <property type="match status" value="1"/>
</dbReference>
<feature type="transmembrane region" description="Helical" evidence="6">
    <location>
        <begin position="679"/>
        <end position="699"/>
    </location>
</feature>
<feature type="transmembrane region" description="Helical" evidence="6">
    <location>
        <begin position="646"/>
        <end position="667"/>
    </location>
</feature>
<dbReference type="PANTHER" id="PTHR43243:SF20">
    <property type="entry name" value="CATIONIC AMINO ACID TRANSPORTER 3"/>
    <property type="match status" value="1"/>
</dbReference>
<feature type="transmembrane region" description="Helical" evidence="6">
    <location>
        <begin position="28"/>
        <end position="50"/>
    </location>
</feature>
<keyword evidence="3 6" id="KW-1133">Transmembrane helix</keyword>
<dbReference type="Proteomes" id="UP000827892">
    <property type="component" value="Chromosome II"/>
</dbReference>
<dbReference type="EMBL" id="CP090892">
    <property type="protein sequence ID" value="ULU07558.1"/>
    <property type="molecule type" value="Genomic_DNA"/>
</dbReference>
<feature type="transmembrane region" description="Helical" evidence="6">
    <location>
        <begin position="620"/>
        <end position="640"/>
    </location>
</feature>
<feature type="domain" description="Amino acid permease/ SLC12A" evidence="7">
    <location>
        <begin position="33"/>
        <end position="435"/>
    </location>
</feature>
<dbReference type="Pfam" id="PF00324">
    <property type="entry name" value="AA_permease"/>
    <property type="match status" value="1"/>
</dbReference>
<evidence type="ECO:0000256" key="2">
    <source>
        <dbReference type="ARBA" id="ARBA00022692"/>
    </source>
</evidence>
<comment type="subcellular location">
    <subcellularLocation>
        <location evidence="1">Membrane</location>
        <topology evidence="1">Multi-pass membrane protein</topology>
    </subcellularLocation>
</comment>
<sequence length="765" mass="85866">MTSLLRKMLRTRRVDEQFLRHSEWARRLGIPLMVALAGIKSISMMLFIILPFSLTQVAGPSTVLALIFAFLIIFFTAAHLSELSCTMPKNCAQYHFAYAVVGELPAFVIAWISLVDYVAQAGLFCKAWADHFNLLFRGLPAKSLTFDVFSPDSSILSPQVDLLTVLSAIITLCLLLCSLRVVGTICVSLLAVTLLIAASCTMVAFFHSDPENWIKAEFFHYGYKGVLYSICALCACYTGIESTSCLLEETKNPRKRISGVLSFLVLVLTTIFFILAITFSLSTNVTALSEGIMIPEVFSAINIPAAKSTTKYWVRRFPMISTDTTATSSPISSSAFRSYYEQGFIRMRYMLSVCSVCALSGGVLASFLPATRVIAALCHDRLVPYARDTSTKSPYFAVLLCTFLVALCSMIQKTLLLNFVIFMAPAKLVITILLVYIQHYYPEQIGIPEETSGYKSIGKKRTRVHIDDGVSVDDSISLMPQRSKRADDDESEVSHSTFDTTAFLYMKATKMETERLQRRLEKEDNENEERQPVLAKSVSQYHSMDQQVQKNRKPSIKKHEHNCVAEQCGADNDDDYNSQEVHLFANEEPELPFFSTFSSSAPRPPSPDVSFSNFHKSQRLLFLFCFMTSAFSTFLRNFAMPTTTCWLLSAGFVIIILVFSVNINRLQTNDYLYKKEAKVTLFPTASLFALFLLLVSFFGSVPVNTLLHLVIIFFSGIISYFLYGYRHSKHRKTACLVIENRYSDTVDEDQYCPIVGLDTSSSFDA</sequence>
<evidence type="ECO:0000256" key="5">
    <source>
        <dbReference type="SAM" id="MobiDB-lite"/>
    </source>
</evidence>
<evidence type="ECO:0000313" key="9">
    <source>
        <dbReference type="Proteomes" id="UP000827892"/>
    </source>
</evidence>
<keyword evidence="2 6" id="KW-0812">Transmembrane</keyword>
<feature type="transmembrane region" description="Helical" evidence="6">
    <location>
        <begin position="395"/>
        <end position="412"/>
    </location>
</feature>
<accession>A0AAE9DNL7</accession>
<keyword evidence="4 6" id="KW-0472">Membrane</keyword>
<evidence type="ECO:0000256" key="3">
    <source>
        <dbReference type="ARBA" id="ARBA00022989"/>
    </source>
</evidence>
<evidence type="ECO:0000256" key="1">
    <source>
        <dbReference type="ARBA" id="ARBA00004141"/>
    </source>
</evidence>
<name>A0AAE9DNL7_CAEBR</name>
<feature type="region of interest" description="Disordered" evidence="5">
    <location>
        <begin position="519"/>
        <end position="542"/>
    </location>
</feature>
<evidence type="ECO:0000313" key="8">
    <source>
        <dbReference type="EMBL" id="ULU07558.1"/>
    </source>
</evidence>
<dbReference type="PANTHER" id="PTHR43243">
    <property type="entry name" value="INNER MEMBRANE TRANSPORTER YGJI-RELATED"/>
    <property type="match status" value="1"/>
</dbReference>
<gene>
    <name evidence="8" type="ORF">L3Y34_018937</name>
</gene>
<feature type="transmembrane region" description="Helical" evidence="6">
    <location>
        <begin position="705"/>
        <end position="723"/>
    </location>
</feature>
<organism evidence="8 9">
    <name type="scientific">Caenorhabditis briggsae</name>
    <dbReference type="NCBI Taxonomy" id="6238"/>
    <lineage>
        <taxon>Eukaryota</taxon>
        <taxon>Metazoa</taxon>
        <taxon>Ecdysozoa</taxon>
        <taxon>Nematoda</taxon>
        <taxon>Chromadorea</taxon>
        <taxon>Rhabditida</taxon>
        <taxon>Rhabditina</taxon>
        <taxon>Rhabditomorpha</taxon>
        <taxon>Rhabditoidea</taxon>
        <taxon>Rhabditidae</taxon>
        <taxon>Peloderinae</taxon>
        <taxon>Caenorhabditis</taxon>
    </lineage>
</organism>
<feature type="transmembrane region" description="Helical" evidence="6">
    <location>
        <begin position="62"/>
        <end position="83"/>
    </location>
</feature>
<protein>
    <recommendedName>
        <fullName evidence="7">Amino acid permease/ SLC12A domain-containing protein</fullName>
    </recommendedName>
</protein>
<reference evidence="8 9" key="1">
    <citation type="submission" date="2022-05" db="EMBL/GenBank/DDBJ databases">
        <title>Chromosome-level reference genomes for two strains of Caenorhabditis briggsae: an improved platform for comparative genomics.</title>
        <authorList>
            <person name="Stevens L."/>
            <person name="Andersen E.C."/>
        </authorList>
    </citation>
    <scope>NUCLEOTIDE SEQUENCE [LARGE SCALE GENOMIC DNA]</scope>
    <source>
        <strain evidence="8">QX1410_ONT</strain>
        <tissue evidence="8">Whole-organism</tissue>
    </source>
</reference>
<dbReference type="GO" id="GO:0055085">
    <property type="term" value="P:transmembrane transport"/>
    <property type="evidence" value="ECO:0007669"/>
    <property type="project" value="InterPro"/>
</dbReference>
<feature type="transmembrane region" description="Helical" evidence="6">
    <location>
        <begin position="226"/>
        <end position="247"/>
    </location>
</feature>
<proteinExistence type="predicted"/>
<dbReference type="InterPro" id="IPR036259">
    <property type="entry name" value="MFS_trans_sf"/>
</dbReference>
<feature type="transmembrane region" description="Helical" evidence="6">
    <location>
        <begin position="186"/>
        <end position="206"/>
    </location>
</feature>